<feature type="compositionally biased region" description="Basic and acidic residues" evidence="6">
    <location>
        <begin position="31"/>
        <end position="44"/>
    </location>
</feature>
<dbReference type="EMBL" id="KQ964460">
    <property type="protein sequence ID" value="KXN72108.1"/>
    <property type="molecule type" value="Genomic_DNA"/>
</dbReference>
<dbReference type="PANTHER" id="PTHR45700:SF2">
    <property type="entry name" value="UBIQUITIN-PROTEIN LIGASE E3C"/>
    <property type="match status" value="1"/>
</dbReference>
<evidence type="ECO:0000256" key="2">
    <source>
        <dbReference type="ARBA" id="ARBA00012485"/>
    </source>
</evidence>
<dbReference type="InterPro" id="IPR035983">
    <property type="entry name" value="Hect_E3_ubiquitin_ligase"/>
</dbReference>
<protein>
    <recommendedName>
        <fullName evidence="2">HECT-type E3 ubiquitin transferase</fullName>
        <ecNumber evidence="2">2.3.2.26</ecNumber>
    </recommendedName>
</protein>
<dbReference type="AlphaFoldDB" id="A0A137PAR2"/>
<dbReference type="SUPFAM" id="SSF56204">
    <property type="entry name" value="Hect, E3 ligase catalytic domain"/>
    <property type="match status" value="1"/>
</dbReference>
<keyword evidence="3" id="KW-0808">Transferase</keyword>
<gene>
    <name evidence="8" type="ORF">CONCODRAFT_81490</name>
</gene>
<evidence type="ECO:0000256" key="4">
    <source>
        <dbReference type="ARBA" id="ARBA00022786"/>
    </source>
</evidence>
<sequence length="1034" mass="119467">MYSFDGDFKPKRSINLGGNSSNQSKQSLLEQAREQRRLRNEQRVQNEAAQKIQNVGKLHLFKLRVQHEQFEIFNRFNGAPNNLEEYQIYLKSFLLSLPNPNWFLKNSTTATNSQYYNLLISHLSQVIQISSQTSQNSQILILEPFNTANSLSWSVTVNRLVQYILLQSNIPKDQFLFLIKLLKGVAGSEYQIELFNTYLKFNVFGFIKKEIEKREDTTYLLEFLTLPLDFNCTNEFKYSYFNHLLTSILTLEGTSQSFNTILNSIKFKLIETNSVEVFAEAFISSIRSNYLADIDKVILVYNYFNLMEIENNQTLLNNTELLVKLFNSVVLNLGFEKNFITSENEYELLQYELTLDDERNSDIEDDDELERANGKLKPTKVKEPVPKKVFVNEAILNQIKLVLTSTNILRPLIYNIDKSTDYLIQFSEYIVTLLFKWPSMSRELISNLLYNINFSNVNLIKRLYDYWTSLNLHEICTEKSIYSELFKSSAFTQSWIALVLLSECLSQHMVAIGDEESLTDILNLKLHNLINITVALRNITFYLYWNEAQVDLKTPLPGTELNWSWIRSKLTKLVGQLYDRDSRANFTGEDFWVARWNSDLANVFYVNVARDLHQDSQNLDEEEITTEIKKSSSMLNLLKNIPFTLPFHERVKIFSKIIEFDKSSIPPQLFDFNHISQVASVRRGRALEDGFLKLNHLGAAMKGLIKIEFISELGYPEAGIDGGGVFKEFLNSVIKQAFDTNYGLFLHTPQRYLYPNPHTYSSEEGQLQYYEFLGRIVGKALYEGILVNAPLARFFVAKWLGEQSYFNDLPSLDLELYRGLKVLKSYKGDVEADFGLNFTLSNQDFGETTTVELIPNGSNVPVTKQNRIKYTYLVADYRLNRQIRRQSSAFLKGLNDLIHPNWLKLFHATELQLLVGGQTQPIDIDDFKTNTTYSGVYDEYHPVILAFWDVVEEFDQEERAKLLEFITSCPRPPMLGFSQLNPPLCIRSSEQDDNRLPTASTCVNLLKLPVFTSREVLKNKLIYAINAGAGFEFS</sequence>
<dbReference type="Gene3D" id="3.30.2160.10">
    <property type="entry name" value="Hect, E3 ligase catalytic domain"/>
    <property type="match status" value="1"/>
</dbReference>
<dbReference type="OrthoDB" id="8068875at2759"/>
<dbReference type="PANTHER" id="PTHR45700">
    <property type="entry name" value="UBIQUITIN-PROTEIN LIGASE E3C"/>
    <property type="match status" value="1"/>
</dbReference>
<keyword evidence="9" id="KW-1185">Reference proteome</keyword>
<dbReference type="Gene3D" id="3.90.1750.10">
    <property type="entry name" value="Hect, E3 ligase catalytic domains"/>
    <property type="match status" value="1"/>
</dbReference>
<dbReference type="GO" id="GO:0061630">
    <property type="term" value="F:ubiquitin protein ligase activity"/>
    <property type="evidence" value="ECO:0007669"/>
    <property type="project" value="UniProtKB-EC"/>
</dbReference>
<name>A0A137PAR2_CONC2</name>
<dbReference type="SMART" id="SM00119">
    <property type="entry name" value="HECTc"/>
    <property type="match status" value="1"/>
</dbReference>
<reference evidence="8 9" key="1">
    <citation type="journal article" date="2015" name="Genome Biol. Evol.">
        <title>Phylogenomic analyses indicate that early fungi evolved digesting cell walls of algal ancestors of land plants.</title>
        <authorList>
            <person name="Chang Y."/>
            <person name="Wang S."/>
            <person name="Sekimoto S."/>
            <person name="Aerts A.L."/>
            <person name="Choi C."/>
            <person name="Clum A."/>
            <person name="LaButti K.M."/>
            <person name="Lindquist E.A."/>
            <person name="Yee Ngan C."/>
            <person name="Ohm R.A."/>
            <person name="Salamov A.A."/>
            <person name="Grigoriev I.V."/>
            <person name="Spatafora J.W."/>
            <person name="Berbee M.L."/>
        </authorList>
    </citation>
    <scope>NUCLEOTIDE SEQUENCE [LARGE SCALE GENOMIC DNA]</scope>
    <source>
        <strain evidence="8 9">NRRL 28638</strain>
    </source>
</reference>
<feature type="region of interest" description="Disordered" evidence="6">
    <location>
        <begin position="1"/>
        <end position="44"/>
    </location>
</feature>
<feature type="domain" description="HECT" evidence="7">
    <location>
        <begin position="701"/>
        <end position="1034"/>
    </location>
</feature>
<dbReference type="Pfam" id="PF00632">
    <property type="entry name" value="HECT"/>
    <property type="match status" value="1"/>
</dbReference>
<dbReference type="CDD" id="cd00078">
    <property type="entry name" value="HECTc"/>
    <property type="match status" value="1"/>
</dbReference>
<dbReference type="FunFam" id="3.30.2410.10:FF:000011">
    <property type="entry name" value="Putative Ubiquitin-protein ligase E3C"/>
    <property type="match status" value="1"/>
</dbReference>
<accession>A0A137PAR2</accession>
<dbReference type="GO" id="GO:0006511">
    <property type="term" value="P:ubiquitin-dependent protein catabolic process"/>
    <property type="evidence" value="ECO:0007669"/>
    <property type="project" value="TreeGrafter"/>
</dbReference>
<proteinExistence type="predicted"/>
<dbReference type="PROSITE" id="PS50237">
    <property type="entry name" value="HECT"/>
    <property type="match status" value="1"/>
</dbReference>
<dbReference type="Proteomes" id="UP000070444">
    <property type="component" value="Unassembled WGS sequence"/>
</dbReference>
<feature type="compositionally biased region" description="Polar residues" evidence="6">
    <location>
        <begin position="16"/>
        <end position="25"/>
    </location>
</feature>
<dbReference type="Gene3D" id="3.30.2410.10">
    <property type="entry name" value="Hect, E3 ligase catalytic domain"/>
    <property type="match status" value="1"/>
</dbReference>
<dbReference type="EC" id="2.3.2.26" evidence="2"/>
<evidence type="ECO:0000256" key="6">
    <source>
        <dbReference type="SAM" id="MobiDB-lite"/>
    </source>
</evidence>
<dbReference type="InterPro" id="IPR044611">
    <property type="entry name" value="E3A/B/C-like"/>
</dbReference>
<evidence type="ECO:0000259" key="7">
    <source>
        <dbReference type="PROSITE" id="PS50237"/>
    </source>
</evidence>
<feature type="compositionally biased region" description="Basic and acidic residues" evidence="6">
    <location>
        <begin position="1"/>
        <end position="10"/>
    </location>
</feature>
<evidence type="ECO:0000256" key="3">
    <source>
        <dbReference type="ARBA" id="ARBA00022679"/>
    </source>
</evidence>
<evidence type="ECO:0000256" key="1">
    <source>
        <dbReference type="ARBA" id="ARBA00000885"/>
    </source>
</evidence>
<dbReference type="GO" id="GO:0000209">
    <property type="term" value="P:protein polyubiquitination"/>
    <property type="evidence" value="ECO:0007669"/>
    <property type="project" value="InterPro"/>
</dbReference>
<evidence type="ECO:0000256" key="5">
    <source>
        <dbReference type="PROSITE-ProRule" id="PRU00104"/>
    </source>
</evidence>
<dbReference type="STRING" id="796925.A0A137PAR2"/>
<evidence type="ECO:0000313" key="8">
    <source>
        <dbReference type="EMBL" id="KXN72108.1"/>
    </source>
</evidence>
<keyword evidence="4 5" id="KW-0833">Ubl conjugation pathway</keyword>
<dbReference type="InterPro" id="IPR000569">
    <property type="entry name" value="HECT_dom"/>
</dbReference>
<evidence type="ECO:0000313" key="9">
    <source>
        <dbReference type="Proteomes" id="UP000070444"/>
    </source>
</evidence>
<comment type="catalytic activity">
    <reaction evidence="1">
        <text>S-ubiquitinyl-[E2 ubiquitin-conjugating enzyme]-L-cysteine + [acceptor protein]-L-lysine = [E2 ubiquitin-conjugating enzyme]-L-cysteine + N(6)-ubiquitinyl-[acceptor protein]-L-lysine.</text>
        <dbReference type="EC" id="2.3.2.26"/>
    </reaction>
</comment>
<organism evidence="8 9">
    <name type="scientific">Conidiobolus coronatus (strain ATCC 28846 / CBS 209.66 / NRRL 28638)</name>
    <name type="common">Delacroixia coronata</name>
    <dbReference type="NCBI Taxonomy" id="796925"/>
    <lineage>
        <taxon>Eukaryota</taxon>
        <taxon>Fungi</taxon>
        <taxon>Fungi incertae sedis</taxon>
        <taxon>Zoopagomycota</taxon>
        <taxon>Entomophthoromycotina</taxon>
        <taxon>Entomophthoromycetes</taxon>
        <taxon>Entomophthorales</taxon>
        <taxon>Ancylistaceae</taxon>
        <taxon>Conidiobolus</taxon>
    </lineage>
</organism>
<feature type="active site" description="Glycyl thioester intermediate" evidence="5">
    <location>
        <position position="1002"/>
    </location>
</feature>
<dbReference type="FunFam" id="3.30.2160.10:FF:000002">
    <property type="entry name" value="Putative Ubiquitin-protein ligase E3C"/>
    <property type="match status" value="1"/>
</dbReference>